<feature type="binding site" evidence="4">
    <location>
        <begin position="92"/>
        <end position="95"/>
    </location>
    <ligand>
        <name>substrate</name>
    </ligand>
</feature>
<dbReference type="RefSeq" id="WP_149424751.1">
    <property type="nucleotide sequence ID" value="NZ_CP022579.1"/>
</dbReference>
<feature type="active site" description="Tele-phosphohistidine intermediate" evidence="3">
    <location>
        <position position="14"/>
    </location>
</feature>
<evidence type="ECO:0000256" key="4">
    <source>
        <dbReference type="PIRSR" id="PIRSR613078-2"/>
    </source>
</evidence>
<evidence type="ECO:0000256" key="3">
    <source>
        <dbReference type="PIRSR" id="PIRSR613078-1"/>
    </source>
</evidence>
<sequence>MVAPFFTEICVVRHGETTWNTQKRLQGHRDIPLNATGEQQARAAGRHLARLHGDRPFTQLISSDLGRAARTAALIGEALPGLPQQRHAALRERCYGAFEGLTYDEARLAYPEAYRAFEQRLPEVAMPQGGESLVDFQRRVVACLERLAVAHAGERLILVTHGGVLDILNRFARGLPLSSPRDFLIPNAGLNWLGREGGEAGQWRIGPWGETAHLAAVSLDELPG</sequence>
<feature type="binding site" evidence="4">
    <location>
        <position position="67"/>
    </location>
    <ligand>
        <name>substrate</name>
    </ligand>
</feature>
<dbReference type="SUPFAM" id="SSF53254">
    <property type="entry name" value="Phosphoglycerate mutase-like"/>
    <property type="match status" value="1"/>
</dbReference>
<dbReference type="InterPro" id="IPR013078">
    <property type="entry name" value="His_Pase_superF_clade-1"/>
</dbReference>
<dbReference type="GO" id="GO:0016791">
    <property type="term" value="F:phosphatase activity"/>
    <property type="evidence" value="ECO:0007669"/>
    <property type="project" value="TreeGrafter"/>
</dbReference>
<dbReference type="CDD" id="cd07067">
    <property type="entry name" value="HP_PGM_like"/>
    <property type="match status" value="1"/>
</dbReference>
<dbReference type="SMART" id="SM00855">
    <property type="entry name" value="PGAM"/>
    <property type="match status" value="1"/>
</dbReference>
<name>A0A5C1E517_9RHOO</name>
<dbReference type="GO" id="GO:0005737">
    <property type="term" value="C:cytoplasm"/>
    <property type="evidence" value="ECO:0007669"/>
    <property type="project" value="TreeGrafter"/>
</dbReference>
<proteinExistence type="predicted"/>
<evidence type="ECO:0000256" key="1">
    <source>
        <dbReference type="ARBA" id="ARBA00023152"/>
    </source>
</evidence>
<dbReference type="PANTHER" id="PTHR48100">
    <property type="entry name" value="BROAD-SPECIFICITY PHOSPHATASE YOR283W-RELATED"/>
    <property type="match status" value="1"/>
</dbReference>
<feature type="binding site" evidence="4">
    <location>
        <begin position="13"/>
        <end position="20"/>
    </location>
    <ligand>
        <name>substrate</name>
    </ligand>
</feature>
<dbReference type="PROSITE" id="PS00175">
    <property type="entry name" value="PG_MUTASE"/>
    <property type="match status" value="1"/>
</dbReference>
<dbReference type="InterPro" id="IPR050275">
    <property type="entry name" value="PGM_Phosphatase"/>
</dbReference>
<evidence type="ECO:0000313" key="6">
    <source>
        <dbReference type="Proteomes" id="UP000323671"/>
    </source>
</evidence>
<dbReference type="EMBL" id="CP022579">
    <property type="protein sequence ID" value="QEL63963.1"/>
    <property type="molecule type" value="Genomic_DNA"/>
</dbReference>
<dbReference type="AlphaFoldDB" id="A0A5C1E517"/>
<accession>A0A5C1E517</accession>
<keyword evidence="2" id="KW-0413">Isomerase</keyword>
<protein>
    <submittedName>
        <fullName evidence="5">Phosphoglycerate mutase 2</fullName>
    </submittedName>
</protein>
<evidence type="ECO:0000256" key="2">
    <source>
        <dbReference type="ARBA" id="ARBA00023235"/>
    </source>
</evidence>
<dbReference type="KEGG" id="otr:OTERR_04870"/>
<dbReference type="Pfam" id="PF00300">
    <property type="entry name" value="His_Phos_1"/>
    <property type="match status" value="1"/>
</dbReference>
<keyword evidence="6" id="KW-1185">Reference proteome</keyword>
<feature type="active site" description="Proton donor/acceptor" evidence="3">
    <location>
        <position position="92"/>
    </location>
</feature>
<dbReference type="Gene3D" id="3.40.50.1240">
    <property type="entry name" value="Phosphoglycerate mutase-like"/>
    <property type="match status" value="1"/>
</dbReference>
<reference evidence="5 6" key="1">
    <citation type="submission" date="2017-07" db="EMBL/GenBank/DDBJ databases">
        <title>Complete genome sequence of Oryzomicrobium terrae TPP412.</title>
        <authorList>
            <person name="Chiu L.-W."/>
            <person name="Lo K.-J."/>
            <person name="Tsai Y.-M."/>
            <person name="Lin S.-S."/>
            <person name="Kuo C.-H."/>
            <person name="Liu C.-T."/>
        </authorList>
    </citation>
    <scope>NUCLEOTIDE SEQUENCE [LARGE SCALE GENOMIC DNA]</scope>
    <source>
        <strain evidence="5 6">TPP412</strain>
    </source>
</reference>
<keyword evidence="1" id="KW-0324">Glycolysis</keyword>
<gene>
    <name evidence="5" type="primary">gpmB</name>
    <name evidence="5" type="ORF">OTERR_04870</name>
</gene>
<dbReference type="InterPro" id="IPR001345">
    <property type="entry name" value="PG/BPGM_mutase_AS"/>
</dbReference>
<dbReference type="Proteomes" id="UP000323671">
    <property type="component" value="Chromosome"/>
</dbReference>
<evidence type="ECO:0000313" key="5">
    <source>
        <dbReference type="EMBL" id="QEL63963.1"/>
    </source>
</evidence>
<dbReference type="InterPro" id="IPR029033">
    <property type="entry name" value="His_PPase_superfam"/>
</dbReference>
<organism evidence="5 6">
    <name type="scientific">Oryzomicrobium terrae</name>
    <dbReference type="NCBI Taxonomy" id="1735038"/>
    <lineage>
        <taxon>Bacteria</taxon>
        <taxon>Pseudomonadati</taxon>
        <taxon>Pseudomonadota</taxon>
        <taxon>Betaproteobacteria</taxon>
        <taxon>Rhodocyclales</taxon>
        <taxon>Rhodocyclaceae</taxon>
        <taxon>Oryzomicrobium</taxon>
    </lineage>
</organism>
<dbReference type="PANTHER" id="PTHR48100:SF1">
    <property type="entry name" value="HISTIDINE PHOSPHATASE FAMILY PROTEIN-RELATED"/>
    <property type="match status" value="1"/>
</dbReference>